<dbReference type="PANTHER" id="PTHR34222:SF94">
    <property type="entry name" value="CCHC-TYPE DOMAIN-CONTAINING PROTEIN"/>
    <property type="match status" value="1"/>
</dbReference>
<organism evidence="2 3">
    <name type="scientific">Gossypium arboreum</name>
    <name type="common">Tree cotton</name>
    <name type="synonym">Gossypium nanking</name>
    <dbReference type="NCBI Taxonomy" id="29729"/>
    <lineage>
        <taxon>Eukaryota</taxon>
        <taxon>Viridiplantae</taxon>
        <taxon>Streptophyta</taxon>
        <taxon>Embryophyta</taxon>
        <taxon>Tracheophyta</taxon>
        <taxon>Spermatophyta</taxon>
        <taxon>Magnoliopsida</taxon>
        <taxon>eudicotyledons</taxon>
        <taxon>Gunneridae</taxon>
        <taxon>Pentapetalae</taxon>
        <taxon>rosids</taxon>
        <taxon>malvids</taxon>
        <taxon>Malvales</taxon>
        <taxon>Malvaceae</taxon>
        <taxon>Malvoideae</taxon>
        <taxon>Gossypium</taxon>
    </lineage>
</organism>
<evidence type="ECO:0000313" key="2">
    <source>
        <dbReference type="EMBL" id="KAK5832986.1"/>
    </source>
</evidence>
<accession>A0ABR0Q1P7</accession>
<dbReference type="Proteomes" id="UP001358586">
    <property type="component" value="Chromosome 5"/>
</dbReference>
<comment type="caution">
    <text evidence="2">The sequence shown here is derived from an EMBL/GenBank/DDBJ whole genome shotgun (WGS) entry which is preliminary data.</text>
</comment>
<name>A0ABR0Q1P7_GOSAR</name>
<proteinExistence type="predicted"/>
<reference evidence="2 3" key="1">
    <citation type="submission" date="2023-03" db="EMBL/GenBank/DDBJ databases">
        <title>WGS of Gossypium arboreum.</title>
        <authorList>
            <person name="Yu D."/>
        </authorList>
    </citation>
    <scope>NUCLEOTIDE SEQUENCE [LARGE SCALE GENOMIC DNA]</scope>
    <source>
        <tissue evidence="2">Leaf</tissue>
    </source>
</reference>
<dbReference type="PANTHER" id="PTHR34222">
    <property type="entry name" value="GAG_PRE-INTEGRS DOMAIN-CONTAINING PROTEIN"/>
    <property type="match status" value="1"/>
</dbReference>
<evidence type="ECO:0000313" key="3">
    <source>
        <dbReference type="Proteomes" id="UP001358586"/>
    </source>
</evidence>
<feature type="region of interest" description="Disordered" evidence="1">
    <location>
        <begin position="175"/>
        <end position="196"/>
    </location>
</feature>
<keyword evidence="3" id="KW-1185">Reference proteome</keyword>
<dbReference type="EMBL" id="JARKNE010000005">
    <property type="protein sequence ID" value="KAK5832986.1"/>
    <property type="molecule type" value="Genomic_DNA"/>
</dbReference>
<gene>
    <name evidence="2" type="ORF">PVK06_016795</name>
</gene>
<protein>
    <submittedName>
        <fullName evidence="2">Uncharacterized protein</fullName>
    </submittedName>
</protein>
<evidence type="ECO:0000256" key="1">
    <source>
        <dbReference type="SAM" id="MobiDB-lite"/>
    </source>
</evidence>
<sequence>MNTITIEVKRTLSKYKDVKRLWDTLKERYALVNGPRIQQLKSEIARCEQPKSMSVASNYGKLTTLWEELHHHEPIITCSCCSNSTVGSFTFTQSSYQLAIQDEQVRIVSEVKDKKLAVIGFALCSSGRGCGQIEKVDKSHLLCTHCKKIGHEVSNCFEKISYPEWWEEQIKQSSGAGCGRLSNSSLQSAGRNRGVQ</sequence>